<accession>A0A176WPU3</accession>
<evidence type="ECO:0000256" key="7">
    <source>
        <dbReference type="SAM" id="MobiDB-lite"/>
    </source>
</evidence>
<gene>
    <name evidence="9" type="ORF">AXG93_4461s1060</name>
</gene>
<dbReference type="SMART" id="SM00072">
    <property type="entry name" value="GuKc"/>
    <property type="match status" value="1"/>
</dbReference>
<dbReference type="Proteomes" id="UP000077202">
    <property type="component" value="Unassembled WGS sequence"/>
</dbReference>
<dbReference type="EMBL" id="LVLJ01000253">
    <property type="protein sequence ID" value="OAE35127.1"/>
    <property type="molecule type" value="Genomic_DNA"/>
</dbReference>
<evidence type="ECO:0000259" key="8">
    <source>
        <dbReference type="PROSITE" id="PS50052"/>
    </source>
</evidence>
<dbReference type="PANTHER" id="PTHR23117">
    <property type="entry name" value="GUANYLATE KINASE-RELATED"/>
    <property type="match status" value="1"/>
</dbReference>
<dbReference type="EC" id="2.7.4.8" evidence="2"/>
<evidence type="ECO:0000256" key="5">
    <source>
        <dbReference type="ARBA" id="ARBA00022777"/>
    </source>
</evidence>
<comment type="similarity">
    <text evidence="1">Belongs to the guanylate kinase family.</text>
</comment>
<dbReference type="AlphaFoldDB" id="A0A176WPU3"/>
<evidence type="ECO:0000256" key="1">
    <source>
        <dbReference type="ARBA" id="ARBA00005790"/>
    </source>
</evidence>
<dbReference type="GO" id="GO:0005524">
    <property type="term" value="F:ATP binding"/>
    <property type="evidence" value="ECO:0007669"/>
    <property type="project" value="UniProtKB-KW"/>
</dbReference>
<sequence>MDFEVHESISLRMTKAFSSPGAEPEGAKRVVFGDERSEGESEQLEPGEGAGGDEGRGKRGTERSRRSESARDEKGSEAERQDLRFGICCFIRFRQGGPYFLMGKRQEPQTEAEACRVWRLELAAAAAALLLDWIGSDRMEGLAMASNLRILTHKNPSTCQFAWSSSPWQRKLYNTCSSFSERNSSVCTMRSLAWAASPAPAAVGAKPLGSCNRKHVIKKQWSRDGLEFCRVAGLRHGVVKVRGSCTYRPNVVVTTEGPADLSFESSSGQVNGDAENDDGSDGTQFPRGGNIASPTRIVNVKGENAVSSASQIAMMAELEDALGFPLGQGPQSPSPKPLVIVISGPSGVGKDAVIKQLQHVRGDIHFVVTATTRPMRPGEVDGVDYFFMSRTEFQEMIENHELLEHAIVYGDYKGIPKQQVRECMNMGMDVVLRVDVQGAATVRAILGSEAVFIFLVAESEVALVRRLIERKTETMDKMLVRVATAREELTRMEEFDYVVVNAEGMLDNTVGLICSIIDAEKARVKPKAAEL</sequence>
<dbReference type="PROSITE" id="PS00856">
    <property type="entry name" value="GUANYLATE_KINASE_1"/>
    <property type="match status" value="1"/>
</dbReference>
<feature type="compositionally biased region" description="Basic and acidic residues" evidence="7">
    <location>
        <begin position="53"/>
        <end position="78"/>
    </location>
</feature>
<keyword evidence="5" id="KW-0418">Kinase</keyword>
<keyword evidence="4" id="KW-0547">Nucleotide-binding</keyword>
<dbReference type="Gene3D" id="3.30.63.10">
    <property type="entry name" value="Guanylate Kinase phosphate binding domain"/>
    <property type="match status" value="1"/>
</dbReference>
<evidence type="ECO:0000313" key="9">
    <source>
        <dbReference type="EMBL" id="OAE35127.1"/>
    </source>
</evidence>
<dbReference type="Gene3D" id="3.40.50.300">
    <property type="entry name" value="P-loop containing nucleotide triphosphate hydrolases"/>
    <property type="match status" value="1"/>
</dbReference>
<dbReference type="GO" id="GO:0005829">
    <property type="term" value="C:cytosol"/>
    <property type="evidence" value="ECO:0007669"/>
    <property type="project" value="TreeGrafter"/>
</dbReference>
<organism evidence="9 10">
    <name type="scientific">Marchantia polymorpha subsp. ruderalis</name>
    <dbReference type="NCBI Taxonomy" id="1480154"/>
    <lineage>
        <taxon>Eukaryota</taxon>
        <taxon>Viridiplantae</taxon>
        <taxon>Streptophyta</taxon>
        <taxon>Embryophyta</taxon>
        <taxon>Marchantiophyta</taxon>
        <taxon>Marchantiopsida</taxon>
        <taxon>Marchantiidae</taxon>
        <taxon>Marchantiales</taxon>
        <taxon>Marchantiaceae</taxon>
        <taxon>Marchantia</taxon>
    </lineage>
</organism>
<evidence type="ECO:0000313" key="10">
    <source>
        <dbReference type="Proteomes" id="UP000077202"/>
    </source>
</evidence>
<feature type="compositionally biased region" description="Basic and acidic residues" evidence="7">
    <location>
        <begin position="25"/>
        <end position="39"/>
    </location>
</feature>
<feature type="domain" description="Guanylate kinase-like" evidence="8">
    <location>
        <begin position="337"/>
        <end position="518"/>
    </location>
</feature>
<dbReference type="GO" id="GO:0004385">
    <property type="term" value="F:GMP kinase activity"/>
    <property type="evidence" value="ECO:0007669"/>
    <property type="project" value="UniProtKB-EC"/>
</dbReference>
<protein>
    <recommendedName>
        <fullName evidence="2">guanylate kinase</fullName>
        <ecNumber evidence="2">2.7.4.8</ecNumber>
    </recommendedName>
</protein>
<dbReference type="CDD" id="cd00071">
    <property type="entry name" value="GMPK"/>
    <property type="match status" value="1"/>
</dbReference>
<evidence type="ECO:0000256" key="4">
    <source>
        <dbReference type="ARBA" id="ARBA00022741"/>
    </source>
</evidence>
<feature type="region of interest" description="Disordered" evidence="7">
    <location>
        <begin position="258"/>
        <end position="294"/>
    </location>
</feature>
<dbReference type="InterPro" id="IPR027417">
    <property type="entry name" value="P-loop_NTPase"/>
</dbReference>
<keyword evidence="10" id="KW-1185">Reference proteome</keyword>
<dbReference type="InterPro" id="IPR020590">
    <property type="entry name" value="Guanylate_kinase_CS"/>
</dbReference>
<keyword evidence="6" id="KW-0067">ATP-binding</keyword>
<feature type="region of interest" description="Disordered" evidence="7">
    <location>
        <begin position="1"/>
        <end position="78"/>
    </location>
</feature>
<reference evidence="9" key="1">
    <citation type="submission" date="2016-03" db="EMBL/GenBank/DDBJ databases">
        <title>Mechanisms controlling the formation of the plant cell surface in tip-growing cells are functionally conserved among land plants.</title>
        <authorList>
            <person name="Honkanen S."/>
            <person name="Jones V.A."/>
            <person name="Morieri G."/>
            <person name="Champion C."/>
            <person name="Hetherington A.J."/>
            <person name="Kelly S."/>
            <person name="Saint-Marcoux D."/>
            <person name="Proust H."/>
            <person name="Prescott H."/>
            <person name="Dolan L."/>
        </authorList>
    </citation>
    <scope>NUCLEOTIDE SEQUENCE [LARGE SCALE GENOMIC DNA]</scope>
    <source>
        <tissue evidence="9">Whole gametophyte</tissue>
    </source>
</reference>
<dbReference type="FunFam" id="3.30.63.10:FF:000002">
    <property type="entry name" value="Guanylate kinase 1"/>
    <property type="match status" value="1"/>
</dbReference>
<dbReference type="InterPro" id="IPR017665">
    <property type="entry name" value="Guanylate_kinase"/>
</dbReference>
<dbReference type="InterPro" id="IPR008144">
    <property type="entry name" value="Guanylate_kin-like_dom"/>
</dbReference>
<proteinExistence type="inferred from homology"/>
<comment type="caution">
    <text evidence="9">The sequence shown here is derived from an EMBL/GenBank/DDBJ whole genome shotgun (WGS) entry which is preliminary data.</text>
</comment>
<dbReference type="NCBIfam" id="TIGR03263">
    <property type="entry name" value="guanyl_kin"/>
    <property type="match status" value="1"/>
</dbReference>
<dbReference type="InterPro" id="IPR008145">
    <property type="entry name" value="GK/Ca_channel_bsu"/>
</dbReference>
<dbReference type="PROSITE" id="PS50052">
    <property type="entry name" value="GUANYLATE_KINASE_2"/>
    <property type="match status" value="1"/>
</dbReference>
<dbReference type="PANTHER" id="PTHR23117:SF13">
    <property type="entry name" value="GUANYLATE KINASE"/>
    <property type="match status" value="1"/>
</dbReference>
<dbReference type="Pfam" id="PF00625">
    <property type="entry name" value="Guanylate_kin"/>
    <property type="match status" value="1"/>
</dbReference>
<name>A0A176WPU3_MARPO</name>
<evidence type="ECO:0000256" key="6">
    <source>
        <dbReference type="ARBA" id="ARBA00022840"/>
    </source>
</evidence>
<evidence type="ECO:0000256" key="2">
    <source>
        <dbReference type="ARBA" id="ARBA00012961"/>
    </source>
</evidence>
<dbReference type="SUPFAM" id="SSF52540">
    <property type="entry name" value="P-loop containing nucleoside triphosphate hydrolases"/>
    <property type="match status" value="1"/>
</dbReference>
<dbReference type="NCBIfam" id="NF011325">
    <property type="entry name" value="PRK14738.1"/>
    <property type="match status" value="1"/>
</dbReference>
<keyword evidence="3" id="KW-0808">Transferase</keyword>
<evidence type="ECO:0000256" key="3">
    <source>
        <dbReference type="ARBA" id="ARBA00022679"/>
    </source>
</evidence>